<proteinExistence type="predicted"/>
<dbReference type="Proteomes" id="UP000637578">
    <property type="component" value="Unassembled WGS sequence"/>
</dbReference>
<dbReference type="RefSeq" id="WP_189060190.1">
    <property type="nucleotide sequence ID" value="NZ_BMMK01000022.1"/>
</dbReference>
<protein>
    <submittedName>
        <fullName evidence="1">Uncharacterized protein</fullName>
    </submittedName>
</protein>
<dbReference type="AlphaFoldDB" id="A0A8J3CAZ7"/>
<evidence type="ECO:0000313" key="2">
    <source>
        <dbReference type="Proteomes" id="UP000637578"/>
    </source>
</evidence>
<keyword evidence="2" id="KW-1185">Reference proteome</keyword>
<organism evidence="1 2">
    <name type="scientific">Longimycelium tulufanense</name>
    <dbReference type="NCBI Taxonomy" id="907463"/>
    <lineage>
        <taxon>Bacteria</taxon>
        <taxon>Bacillati</taxon>
        <taxon>Actinomycetota</taxon>
        <taxon>Actinomycetes</taxon>
        <taxon>Pseudonocardiales</taxon>
        <taxon>Pseudonocardiaceae</taxon>
        <taxon>Longimycelium</taxon>
    </lineage>
</organism>
<gene>
    <name evidence="1" type="ORF">GCM10012275_42800</name>
</gene>
<name>A0A8J3CAZ7_9PSEU</name>
<reference evidence="1" key="2">
    <citation type="submission" date="2020-09" db="EMBL/GenBank/DDBJ databases">
        <authorList>
            <person name="Sun Q."/>
            <person name="Zhou Y."/>
        </authorList>
    </citation>
    <scope>NUCLEOTIDE SEQUENCE</scope>
    <source>
        <strain evidence="1">CGMCC 4.5737</strain>
    </source>
</reference>
<dbReference type="EMBL" id="BMMK01000022">
    <property type="protein sequence ID" value="GGM67655.1"/>
    <property type="molecule type" value="Genomic_DNA"/>
</dbReference>
<evidence type="ECO:0000313" key="1">
    <source>
        <dbReference type="EMBL" id="GGM67655.1"/>
    </source>
</evidence>
<accession>A0A8J3CAZ7</accession>
<comment type="caution">
    <text evidence="1">The sequence shown here is derived from an EMBL/GenBank/DDBJ whole genome shotgun (WGS) entry which is preliminary data.</text>
</comment>
<sequence>MTEMTTPTDDPLVYDRLATFIHVFGDPLLARHVSSYLNCTETNVLVGLLDASGDDLGAQRWLQAHKTDCDEPERH</sequence>
<reference evidence="1" key="1">
    <citation type="journal article" date="2014" name="Int. J. Syst. Evol. Microbiol.">
        <title>Complete genome sequence of Corynebacterium casei LMG S-19264T (=DSM 44701T), isolated from a smear-ripened cheese.</title>
        <authorList>
            <consortium name="US DOE Joint Genome Institute (JGI-PGF)"/>
            <person name="Walter F."/>
            <person name="Albersmeier A."/>
            <person name="Kalinowski J."/>
            <person name="Ruckert C."/>
        </authorList>
    </citation>
    <scope>NUCLEOTIDE SEQUENCE</scope>
    <source>
        <strain evidence="1">CGMCC 4.5737</strain>
    </source>
</reference>